<dbReference type="AlphaFoldDB" id="Q6EQ69"/>
<gene>
    <name evidence="3" type="ORF">OSJNBa0017I18.13</name>
    <name evidence="2" type="ORF">OSJNBb0095I04.19</name>
</gene>
<feature type="compositionally biased region" description="Basic residues" evidence="1">
    <location>
        <begin position="47"/>
        <end position="57"/>
    </location>
</feature>
<proteinExistence type="predicted"/>
<feature type="compositionally biased region" description="Pro residues" evidence="1">
    <location>
        <begin position="80"/>
        <end position="108"/>
    </location>
</feature>
<sequence>MGAATAGGERATVASVLGHVATGKEDDGVDGGGQRWRWGEKGWRHCTPWRRHCRRRARGGDWGKRAPDGSAAPCRASPACTPPTGPSPPPPSPPPQQQPAPPPSPPPWSSSATGRFAAALLLVSTISAPLARSHRRAVLVAVAARPRSNAVLDQDDTINQV</sequence>
<reference evidence="4" key="3">
    <citation type="journal article" date="2005" name="Nature">
        <title>The map-based sequence of the rice genome.</title>
        <authorList>
            <consortium name="International rice genome sequencing project (IRGSP)"/>
            <person name="Matsumoto T."/>
            <person name="Wu J."/>
            <person name="Kanamori H."/>
            <person name="Katayose Y."/>
            <person name="Fujisawa M."/>
            <person name="Namiki N."/>
            <person name="Mizuno H."/>
            <person name="Yamamoto K."/>
            <person name="Antonio B.A."/>
            <person name="Baba T."/>
            <person name="Sakata K."/>
            <person name="Nagamura Y."/>
            <person name="Aoki H."/>
            <person name="Arikawa K."/>
            <person name="Arita K."/>
            <person name="Bito T."/>
            <person name="Chiden Y."/>
            <person name="Fujitsuka N."/>
            <person name="Fukunaka R."/>
            <person name="Hamada M."/>
            <person name="Harada C."/>
            <person name="Hayashi A."/>
            <person name="Hijishita S."/>
            <person name="Honda M."/>
            <person name="Hosokawa S."/>
            <person name="Ichikawa Y."/>
            <person name="Idonuma A."/>
            <person name="Iijima M."/>
            <person name="Ikeda M."/>
            <person name="Ikeno M."/>
            <person name="Ito K."/>
            <person name="Ito S."/>
            <person name="Ito T."/>
            <person name="Ito Y."/>
            <person name="Ito Y."/>
            <person name="Iwabuchi A."/>
            <person name="Kamiya K."/>
            <person name="Karasawa W."/>
            <person name="Kurita K."/>
            <person name="Katagiri S."/>
            <person name="Kikuta A."/>
            <person name="Kobayashi H."/>
            <person name="Kobayashi N."/>
            <person name="Machita K."/>
            <person name="Maehara T."/>
            <person name="Masukawa M."/>
            <person name="Mizubayashi T."/>
            <person name="Mukai Y."/>
            <person name="Nagasaki H."/>
            <person name="Nagata Y."/>
            <person name="Naito S."/>
            <person name="Nakashima M."/>
            <person name="Nakama Y."/>
            <person name="Nakamichi Y."/>
            <person name="Nakamura M."/>
            <person name="Meguro A."/>
            <person name="Negishi M."/>
            <person name="Ohta I."/>
            <person name="Ohta T."/>
            <person name="Okamoto M."/>
            <person name="Ono N."/>
            <person name="Saji S."/>
            <person name="Sakaguchi M."/>
            <person name="Sakai K."/>
            <person name="Shibata M."/>
            <person name="Shimokawa T."/>
            <person name="Song J."/>
            <person name="Takazaki Y."/>
            <person name="Terasawa K."/>
            <person name="Tsugane M."/>
            <person name="Tsuji K."/>
            <person name="Ueda S."/>
            <person name="Waki K."/>
            <person name="Yamagata H."/>
            <person name="Yamamoto M."/>
            <person name="Yamamoto S."/>
            <person name="Yamane H."/>
            <person name="Yoshiki S."/>
            <person name="Yoshihara R."/>
            <person name="Yukawa K."/>
            <person name="Zhong H."/>
            <person name="Yano M."/>
            <person name="Yuan Q."/>
            <person name="Ouyang S."/>
            <person name="Liu J."/>
            <person name="Jones K.M."/>
            <person name="Gansberger K."/>
            <person name="Moffat K."/>
            <person name="Hill J."/>
            <person name="Bera J."/>
            <person name="Fadrosh D."/>
            <person name="Jin S."/>
            <person name="Johri S."/>
            <person name="Kim M."/>
            <person name="Overton L."/>
            <person name="Reardon M."/>
            <person name="Tsitrin T."/>
            <person name="Vuong H."/>
            <person name="Weaver B."/>
            <person name="Ciecko A."/>
            <person name="Tallon L."/>
            <person name="Jackson J."/>
            <person name="Pai G."/>
            <person name="Aken S.V."/>
            <person name="Utterback T."/>
            <person name="Reidmuller S."/>
            <person name="Feldblyum T."/>
            <person name="Hsiao J."/>
            <person name="Zismann V."/>
            <person name="Iobst S."/>
            <person name="de Vazeille A.R."/>
            <person name="Buell C.R."/>
            <person name="Ying K."/>
            <person name="Li Y."/>
            <person name="Lu T."/>
            <person name="Huang Y."/>
            <person name="Zhao Q."/>
            <person name="Feng Q."/>
            <person name="Zhang L."/>
            <person name="Zhu J."/>
            <person name="Weng Q."/>
            <person name="Mu J."/>
            <person name="Lu Y."/>
            <person name="Fan D."/>
            <person name="Liu Y."/>
            <person name="Guan J."/>
            <person name="Zhang Y."/>
            <person name="Yu S."/>
            <person name="Liu X."/>
            <person name="Zhang Y."/>
            <person name="Hong G."/>
            <person name="Han B."/>
            <person name="Choisne N."/>
            <person name="Demange N."/>
            <person name="Orjeda G."/>
            <person name="Samain S."/>
            <person name="Cattolico L."/>
            <person name="Pelletier E."/>
            <person name="Couloux A."/>
            <person name="Segurens B."/>
            <person name="Wincker P."/>
            <person name="D'Hont A."/>
            <person name="Scarpelli C."/>
            <person name="Weissenbach J."/>
            <person name="Salanoubat M."/>
            <person name="Quetier F."/>
            <person name="Yu Y."/>
            <person name="Kim H.R."/>
            <person name="Rambo T."/>
            <person name="Currie J."/>
            <person name="Collura K."/>
            <person name="Luo M."/>
            <person name="Yang T."/>
            <person name="Ammiraju J.S.S."/>
            <person name="Engler F."/>
            <person name="Soderlund C."/>
            <person name="Wing R.A."/>
            <person name="Palmer L.E."/>
            <person name="de la Bastide M."/>
            <person name="Spiegel L."/>
            <person name="Nascimento L."/>
            <person name="Zutavern T."/>
            <person name="O'Shaughnessy A."/>
            <person name="Dike S."/>
            <person name="Dedhia N."/>
            <person name="Preston R."/>
            <person name="Balija V."/>
            <person name="McCombie W.R."/>
            <person name="Chow T."/>
            <person name="Chen H."/>
            <person name="Chung M."/>
            <person name="Chen C."/>
            <person name="Shaw J."/>
            <person name="Wu H."/>
            <person name="Hsiao K."/>
            <person name="Chao Y."/>
            <person name="Chu M."/>
            <person name="Cheng C."/>
            <person name="Hour A."/>
            <person name="Lee P."/>
            <person name="Lin S."/>
            <person name="Lin Y."/>
            <person name="Liou J."/>
            <person name="Liu S."/>
            <person name="Hsing Y."/>
            <person name="Raghuvanshi S."/>
            <person name="Mohanty A."/>
            <person name="Bharti A.K."/>
            <person name="Gaur A."/>
            <person name="Gupta V."/>
            <person name="Kumar D."/>
            <person name="Ravi V."/>
            <person name="Vij S."/>
            <person name="Kapur A."/>
            <person name="Khurana P."/>
            <person name="Khurana P."/>
            <person name="Khurana J.P."/>
            <person name="Tyagi A.K."/>
            <person name="Gaikwad K."/>
            <person name="Singh A."/>
            <person name="Dalal V."/>
            <person name="Srivastava S."/>
            <person name="Dixit A."/>
            <person name="Pal A.K."/>
            <person name="Ghazi I.A."/>
            <person name="Yadav M."/>
            <person name="Pandit A."/>
            <person name="Bhargava A."/>
            <person name="Sureshbabu K."/>
            <person name="Batra K."/>
            <person name="Sharma T.R."/>
            <person name="Mohapatra T."/>
            <person name="Singh N.K."/>
            <person name="Messing J."/>
            <person name="Nelson A.B."/>
            <person name="Fuks G."/>
            <person name="Kavchok S."/>
            <person name="Keizer G."/>
            <person name="Linton E."/>
            <person name="Llaca V."/>
            <person name="Song R."/>
            <person name="Tanyolac B."/>
            <person name="Young S."/>
            <person name="Ho-Il K."/>
            <person name="Hahn J.H."/>
            <person name="Sangsakoo G."/>
            <person name="Vanavichit A."/>
            <person name="de Mattos Luiz.A.T."/>
            <person name="Zimmer P.D."/>
            <person name="Malone G."/>
            <person name="Dellagostin O."/>
            <person name="de Oliveira A.C."/>
            <person name="Bevan M."/>
            <person name="Bancroft I."/>
            <person name="Minx P."/>
            <person name="Cordum H."/>
            <person name="Wilson R."/>
            <person name="Cheng Z."/>
            <person name="Jin W."/>
            <person name="Jiang J."/>
            <person name="Leong S.A."/>
            <person name="Iwama H."/>
            <person name="Gojobori T."/>
            <person name="Itoh T."/>
            <person name="Niimura Y."/>
            <person name="Fujii Y."/>
            <person name="Habara T."/>
            <person name="Sakai H."/>
            <person name="Sato Y."/>
            <person name="Wilson G."/>
            <person name="Kumar K."/>
            <person name="McCouch S."/>
            <person name="Juretic N."/>
            <person name="Hoen D."/>
            <person name="Wright S."/>
            <person name="Bruskiewich R."/>
            <person name="Bureau T."/>
            <person name="Miyao A."/>
            <person name="Hirochika H."/>
            <person name="Nishikawa T."/>
            <person name="Kadowaki K."/>
            <person name="Sugiura M."/>
            <person name="Burr B."/>
            <person name="Sasaki T."/>
        </authorList>
    </citation>
    <scope>NUCLEOTIDE SEQUENCE [LARGE SCALE GENOMIC DNA]</scope>
    <source>
        <strain evidence="4">cv. Nipponbare</strain>
    </source>
</reference>
<evidence type="ECO:0000256" key="1">
    <source>
        <dbReference type="SAM" id="MobiDB-lite"/>
    </source>
</evidence>
<protein>
    <submittedName>
        <fullName evidence="3">Uncharacterized protein</fullName>
    </submittedName>
</protein>
<dbReference type="EMBL" id="AP005724">
    <property type="protein sequence ID" value="BAD29201.1"/>
    <property type="molecule type" value="Genomic_DNA"/>
</dbReference>
<reference evidence="4" key="4">
    <citation type="journal article" date="2008" name="Nucleic Acids Res.">
        <title>The rice annotation project database (RAP-DB): 2008 update.</title>
        <authorList>
            <consortium name="The rice annotation project (RAP)"/>
        </authorList>
    </citation>
    <scope>GENOME REANNOTATION</scope>
    <source>
        <strain evidence="4">cv. Nipponbare</strain>
    </source>
</reference>
<evidence type="ECO:0000313" key="2">
    <source>
        <dbReference type="EMBL" id="BAD29133.1"/>
    </source>
</evidence>
<name>Q6EQ69_ORYSJ</name>
<accession>Q6EQ69</accession>
<feature type="compositionally biased region" description="Basic and acidic residues" evidence="1">
    <location>
        <begin position="58"/>
        <end position="67"/>
    </location>
</feature>
<feature type="region of interest" description="Disordered" evidence="1">
    <location>
        <begin position="1"/>
        <end position="112"/>
    </location>
</feature>
<evidence type="ECO:0000313" key="3">
    <source>
        <dbReference type="EMBL" id="BAD29201.1"/>
    </source>
</evidence>
<reference evidence="3" key="1">
    <citation type="submission" date="2002-09" db="EMBL/GenBank/DDBJ databases">
        <title>Oryza sativa nipponbare(GA3) genomic DNA, chromosome 9, BAC clone:OSJNBa0017I18.</title>
        <authorList>
            <person name="Sasaki T."/>
            <person name="Matsumoto T."/>
            <person name="Katayose Y."/>
        </authorList>
    </citation>
    <scope>NUCLEOTIDE SEQUENCE</scope>
</reference>
<reference evidence="2" key="2">
    <citation type="submission" date="2002-09" db="EMBL/GenBank/DDBJ databases">
        <title>Oryza sativa nipponbare(GA3) genomic DNA, chromosome 9, BAC clone:OSJNBb0095I04.</title>
        <authorList>
            <person name="Sasaki T."/>
            <person name="Matsumoto T."/>
            <person name="Katayose Y."/>
        </authorList>
    </citation>
    <scope>NUCLEOTIDE SEQUENCE</scope>
</reference>
<organism evidence="3 4">
    <name type="scientific">Oryza sativa subsp. japonica</name>
    <name type="common">Rice</name>
    <dbReference type="NCBI Taxonomy" id="39947"/>
    <lineage>
        <taxon>Eukaryota</taxon>
        <taxon>Viridiplantae</taxon>
        <taxon>Streptophyta</taxon>
        <taxon>Embryophyta</taxon>
        <taxon>Tracheophyta</taxon>
        <taxon>Spermatophyta</taxon>
        <taxon>Magnoliopsida</taxon>
        <taxon>Liliopsida</taxon>
        <taxon>Poales</taxon>
        <taxon>Poaceae</taxon>
        <taxon>BOP clade</taxon>
        <taxon>Oryzoideae</taxon>
        <taxon>Oryzeae</taxon>
        <taxon>Oryzinae</taxon>
        <taxon>Oryza</taxon>
        <taxon>Oryza sativa</taxon>
    </lineage>
</organism>
<dbReference type="EMBL" id="AP005701">
    <property type="protein sequence ID" value="BAD29133.1"/>
    <property type="molecule type" value="Genomic_DNA"/>
</dbReference>
<dbReference type="Proteomes" id="UP000000763">
    <property type="component" value="Chromosome 9"/>
</dbReference>
<evidence type="ECO:0000313" key="4">
    <source>
        <dbReference type="Proteomes" id="UP000000763"/>
    </source>
</evidence>